<dbReference type="AlphaFoldDB" id="A0A4V2DDH3"/>
<gene>
    <name evidence="5" type="ORF">EWE75_07725</name>
</gene>
<evidence type="ECO:0000313" key="6">
    <source>
        <dbReference type="Proteomes" id="UP000292085"/>
    </source>
</evidence>
<sequence length="267" mass="28437">MIRAGLAAAAAVLLLAGAAPAPVPGFGKILIASDSTASVYGEDRYPQTGWGQMLSCGLDAGTEVVDLAMAGRSTKTFIAEGRWDGLMARVQPGDVVLIQFGHNDAYKAKPERYADPATTYRDNLLRFIWQVRGARGIPVLVTPVAQHMFGADGKAKANFADWSAVMRDLATTTQTPLIDLETLSRGWLDRVGEQASRGYYLHLPANAAPGFPKGIDDDTHFSELGARRIADLVAGALKALDLPLSGHVLAERPDLTRATALGHRGCS</sequence>
<dbReference type="InterPro" id="IPR036514">
    <property type="entry name" value="SGNH_hydro_sf"/>
</dbReference>
<dbReference type="EMBL" id="SGIS01000009">
    <property type="protein sequence ID" value="RZF64988.1"/>
    <property type="molecule type" value="Genomic_DNA"/>
</dbReference>
<dbReference type="InterPro" id="IPR013830">
    <property type="entry name" value="SGNH_hydro"/>
</dbReference>
<evidence type="ECO:0000256" key="1">
    <source>
        <dbReference type="ARBA" id="ARBA00008668"/>
    </source>
</evidence>
<dbReference type="Pfam" id="PF13472">
    <property type="entry name" value="Lipase_GDSL_2"/>
    <property type="match status" value="1"/>
</dbReference>
<evidence type="ECO:0000256" key="2">
    <source>
        <dbReference type="ARBA" id="ARBA00022801"/>
    </source>
</evidence>
<feature type="chain" id="PRO_5021007663" evidence="3">
    <location>
        <begin position="22"/>
        <end position="267"/>
    </location>
</feature>
<reference evidence="5 6" key="1">
    <citation type="submission" date="2019-02" db="EMBL/GenBank/DDBJ databases">
        <authorList>
            <person name="Li Y."/>
        </authorList>
    </citation>
    <scope>NUCLEOTIDE SEQUENCE [LARGE SCALE GENOMIC DNA]</scope>
    <source>
        <strain evidence="5 6">3-7</strain>
    </source>
</reference>
<dbReference type="PANTHER" id="PTHR43695:SF1">
    <property type="entry name" value="RHAMNOGALACTURONAN ACETYLESTERASE"/>
    <property type="match status" value="1"/>
</dbReference>
<evidence type="ECO:0000313" key="5">
    <source>
        <dbReference type="EMBL" id="RZF64988.1"/>
    </source>
</evidence>
<feature type="domain" description="SGNH hydrolase-type esterase" evidence="4">
    <location>
        <begin position="34"/>
        <end position="227"/>
    </location>
</feature>
<proteinExistence type="inferred from homology"/>
<dbReference type="Proteomes" id="UP000292085">
    <property type="component" value="Unassembled WGS sequence"/>
</dbReference>
<dbReference type="InterPro" id="IPR037459">
    <property type="entry name" value="RhgT-like"/>
</dbReference>
<keyword evidence="3" id="KW-0732">Signal</keyword>
<evidence type="ECO:0000256" key="3">
    <source>
        <dbReference type="SAM" id="SignalP"/>
    </source>
</evidence>
<dbReference type="PANTHER" id="PTHR43695">
    <property type="entry name" value="PUTATIVE (AFU_ORTHOLOGUE AFUA_2G17250)-RELATED"/>
    <property type="match status" value="1"/>
</dbReference>
<feature type="signal peptide" evidence="3">
    <location>
        <begin position="1"/>
        <end position="21"/>
    </location>
</feature>
<dbReference type="CDD" id="cd01821">
    <property type="entry name" value="Rhamnogalacturan_acetylesterase_like"/>
    <property type="match status" value="1"/>
</dbReference>
<evidence type="ECO:0000259" key="4">
    <source>
        <dbReference type="Pfam" id="PF13472"/>
    </source>
</evidence>
<protein>
    <submittedName>
        <fullName evidence="5">Rhamnogalacturonan acetylesterase</fullName>
    </submittedName>
</protein>
<dbReference type="SUPFAM" id="SSF52266">
    <property type="entry name" value="SGNH hydrolase"/>
    <property type="match status" value="1"/>
</dbReference>
<dbReference type="RefSeq" id="WP_130156129.1">
    <property type="nucleotide sequence ID" value="NZ_SGIS01000009.1"/>
</dbReference>
<dbReference type="OrthoDB" id="191551at2"/>
<organism evidence="5 6">
    <name type="scientific">Sphingomonas populi</name>
    <dbReference type="NCBI Taxonomy" id="2484750"/>
    <lineage>
        <taxon>Bacteria</taxon>
        <taxon>Pseudomonadati</taxon>
        <taxon>Pseudomonadota</taxon>
        <taxon>Alphaproteobacteria</taxon>
        <taxon>Sphingomonadales</taxon>
        <taxon>Sphingomonadaceae</taxon>
        <taxon>Sphingomonas</taxon>
    </lineage>
</organism>
<name>A0A4V2DDH3_9SPHN</name>
<comment type="similarity">
    <text evidence="1">Belongs to the 'GDSL' lipolytic enzyme family.</text>
</comment>
<keyword evidence="2" id="KW-0378">Hydrolase</keyword>
<comment type="caution">
    <text evidence="5">The sequence shown here is derived from an EMBL/GenBank/DDBJ whole genome shotgun (WGS) entry which is preliminary data.</text>
</comment>
<accession>A0A4V2DDH3</accession>
<keyword evidence="6" id="KW-1185">Reference proteome</keyword>
<dbReference type="GO" id="GO:0016788">
    <property type="term" value="F:hydrolase activity, acting on ester bonds"/>
    <property type="evidence" value="ECO:0007669"/>
    <property type="project" value="UniProtKB-ARBA"/>
</dbReference>
<dbReference type="Gene3D" id="3.40.50.1110">
    <property type="entry name" value="SGNH hydrolase"/>
    <property type="match status" value="1"/>
</dbReference>